<dbReference type="Proteomes" id="UP000179807">
    <property type="component" value="Unassembled WGS sequence"/>
</dbReference>
<name>A0A1J4JYZ9_9EUKA</name>
<dbReference type="GeneID" id="94827851"/>
<protein>
    <submittedName>
        <fullName evidence="1">Uncharacterized protein</fullName>
    </submittedName>
</protein>
<comment type="caution">
    <text evidence="1">The sequence shown here is derived from an EMBL/GenBank/DDBJ whole genome shotgun (WGS) entry which is preliminary data.</text>
</comment>
<dbReference type="EMBL" id="MLAK01000816">
    <property type="protein sequence ID" value="OHT03712.1"/>
    <property type="molecule type" value="Genomic_DNA"/>
</dbReference>
<keyword evidence="2" id="KW-1185">Reference proteome</keyword>
<accession>A0A1J4JYZ9</accession>
<organism evidence="1 2">
    <name type="scientific">Tritrichomonas foetus</name>
    <dbReference type="NCBI Taxonomy" id="1144522"/>
    <lineage>
        <taxon>Eukaryota</taxon>
        <taxon>Metamonada</taxon>
        <taxon>Parabasalia</taxon>
        <taxon>Tritrichomonadida</taxon>
        <taxon>Tritrichomonadidae</taxon>
        <taxon>Tritrichomonas</taxon>
    </lineage>
</organism>
<reference evidence="1" key="1">
    <citation type="submission" date="2016-10" db="EMBL/GenBank/DDBJ databases">
        <authorList>
            <person name="Benchimol M."/>
            <person name="Almeida L.G."/>
            <person name="Vasconcelos A.T."/>
            <person name="Perreira-Neves A."/>
            <person name="Rosa I.A."/>
            <person name="Tasca T."/>
            <person name="Bogo M.R."/>
            <person name="de Souza W."/>
        </authorList>
    </citation>
    <scope>NUCLEOTIDE SEQUENCE [LARGE SCALE GENOMIC DNA]</scope>
    <source>
        <strain evidence="1">K</strain>
    </source>
</reference>
<dbReference type="AlphaFoldDB" id="A0A1J4JYZ9"/>
<evidence type="ECO:0000313" key="1">
    <source>
        <dbReference type="EMBL" id="OHT03712.1"/>
    </source>
</evidence>
<sequence>MINDAIATVIPNPQKPPFMTPNPEEIQGINNLTIQAEDLKTIQNIEGPGDLADTQRPIQLNKLLQEYKAIDGEAAKIQLNILVPINWIKMLKTF</sequence>
<dbReference type="RefSeq" id="XP_068356848.1">
    <property type="nucleotide sequence ID" value="XM_068493147.1"/>
</dbReference>
<proteinExistence type="predicted"/>
<gene>
    <name evidence="1" type="ORF">TRFO_06524</name>
</gene>
<evidence type="ECO:0000313" key="2">
    <source>
        <dbReference type="Proteomes" id="UP000179807"/>
    </source>
</evidence>
<dbReference type="VEuPathDB" id="TrichDB:TRFO_06524"/>